<dbReference type="AlphaFoldDB" id="A0A383ETC0"/>
<dbReference type="InterPro" id="IPR027417">
    <property type="entry name" value="P-loop_NTPase"/>
</dbReference>
<protein>
    <recommendedName>
        <fullName evidence="3">Bacterial type II secretion system protein E domain-containing protein</fullName>
    </recommendedName>
</protein>
<sequence>MSDSSQGVLKEISHPEDEEQSRSLLNLIEISTVDLELAAWLVSLVSRGASYITGSGPGGIGKTTTMHTLLSFVPDDLAFKIALPDAVAEIGEGRHCVISTELSDHPPPTYLWGQDVRDFFAHSTQGHILVANVHADDLDQIHHQMVSENQVPEDQFRAINLLIFICLEGGNPPGERRIKDNTTRRIVNKIFYTDGSSPHQSVYDPASGLMPAAPRDAEHEAR</sequence>
<gene>
    <name evidence="2" type="ORF">METZ01_LOCUS512865</name>
</gene>
<evidence type="ECO:0000313" key="2">
    <source>
        <dbReference type="EMBL" id="SVE60011.1"/>
    </source>
</evidence>
<name>A0A383ETC0_9ZZZZ</name>
<accession>A0A383ETC0</accession>
<feature type="region of interest" description="Disordered" evidence="1">
    <location>
        <begin position="198"/>
        <end position="222"/>
    </location>
</feature>
<reference evidence="2" key="1">
    <citation type="submission" date="2018-05" db="EMBL/GenBank/DDBJ databases">
        <authorList>
            <person name="Lanie J.A."/>
            <person name="Ng W.-L."/>
            <person name="Kazmierczak K.M."/>
            <person name="Andrzejewski T.M."/>
            <person name="Davidsen T.M."/>
            <person name="Wayne K.J."/>
            <person name="Tettelin H."/>
            <person name="Glass J.I."/>
            <person name="Rusch D."/>
            <person name="Podicherti R."/>
            <person name="Tsui H.-C.T."/>
            <person name="Winkler M.E."/>
        </authorList>
    </citation>
    <scope>NUCLEOTIDE SEQUENCE</scope>
</reference>
<organism evidence="2">
    <name type="scientific">marine metagenome</name>
    <dbReference type="NCBI Taxonomy" id="408172"/>
    <lineage>
        <taxon>unclassified sequences</taxon>
        <taxon>metagenomes</taxon>
        <taxon>ecological metagenomes</taxon>
    </lineage>
</organism>
<evidence type="ECO:0000256" key="1">
    <source>
        <dbReference type="SAM" id="MobiDB-lite"/>
    </source>
</evidence>
<proteinExistence type="predicted"/>
<dbReference type="EMBL" id="UINC01228620">
    <property type="protein sequence ID" value="SVE60011.1"/>
    <property type="molecule type" value="Genomic_DNA"/>
</dbReference>
<dbReference type="Gene3D" id="3.40.50.300">
    <property type="entry name" value="P-loop containing nucleotide triphosphate hydrolases"/>
    <property type="match status" value="1"/>
</dbReference>
<feature type="non-terminal residue" evidence="2">
    <location>
        <position position="222"/>
    </location>
</feature>
<evidence type="ECO:0008006" key="3">
    <source>
        <dbReference type="Google" id="ProtNLM"/>
    </source>
</evidence>